<protein>
    <submittedName>
        <fullName evidence="2">Uncharacterized protein</fullName>
    </submittedName>
</protein>
<dbReference type="EMBL" id="MN740994">
    <property type="protein sequence ID" value="QHU22052.1"/>
    <property type="molecule type" value="Genomic_DNA"/>
</dbReference>
<feature type="region of interest" description="Disordered" evidence="1">
    <location>
        <begin position="255"/>
        <end position="277"/>
    </location>
</feature>
<reference evidence="2" key="1">
    <citation type="journal article" date="2020" name="Nature">
        <title>Giant virus diversity and host interactions through global metagenomics.</title>
        <authorList>
            <person name="Schulz F."/>
            <person name="Roux S."/>
            <person name="Paez-Espino D."/>
            <person name="Jungbluth S."/>
            <person name="Walsh D.A."/>
            <person name="Denef V.J."/>
            <person name="McMahon K.D."/>
            <person name="Konstantinidis K.T."/>
            <person name="Eloe-Fadrosh E.A."/>
            <person name="Kyrpides N.C."/>
            <person name="Woyke T."/>
        </authorList>
    </citation>
    <scope>NUCLEOTIDE SEQUENCE</scope>
    <source>
        <strain evidence="2">GVMAG-S-3300013286-35</strain>
    </source>
</reference>
<accession>A0A6C0KVQ1</accession>
<organism evidence="2">
    <name type="scientific">viral metagenome</name>
    <dbReference type="NCBI Taxonomy" id="1070528"/>
    <lineage>
        <taxon>unclassified sequences</taxon>
        <taxon>metagenomes</taxon>
        <taxon>organismal metagenomes</taxon>
    </lineage>
</organism>
<proteinExistence type="predicted"/>
<name>A0A6C0KVQ1_9ZZZZ</name>
<dbReference type="AlphaFoldDB" id="A0A6C0KVQ1"/>
<evidence type="ECO:0000256" key="1">
    <source>
        <dbReference type="SAM" id="MobiDB-lite"/>
    </source>
</evidence>
<feature type="region of interest" description="Disordered" evidence="1">
    <location>
        <begin position="215"/>
        <end position="234"/>
    </location>
</feature>
<sequence>MDALFGSANASKPVTVNATVPPAAINATGKTLANAVKSAKSVSEALNEVSKQLTEASAALKKNEGPIAETTANVVGANQVAAANAVAPMVGGVRAAMLARMPRSYIVGGTRKAIREAVRMIGGLRAAAVNTAKALNDGVKAANNLAMQVKNNATMTNANKVNNALMSTNTPLNNVAMATNSTVGANVVPPVNVTANNGMAQVNAVKNAAMNVSNAINSNNSNNKNNKNNKNNNDMYYTNNNDMYYMNKNNTKQAGGNNMKMMYGGRRTRKSAKKNSKKMVPMYKKGGFFGMF</sequence>
<evidence type="ECO:0000313" key="2">
    <source>
        <dbReference type="EMBL" id="QHU22052.1"/>
    </source>
</evidence>
<feature type="compositionally biased region" description="Basic residues" evidence="1">
    <location>
        <begin position="266"/>
        <end position="277"/>
    </location>
</feature>